<name>A0A6J6SJJ9_9ZZZZ</name>
<dbReference type="SUPFAM" id="SSF52540">
    <property type="entry name" value="P-loop containing nucleoside triphosphate hydrolases"/>
    <property type="match status" value="1"/>
</dbReference>
<protein>
    <submittedName>
        <fullName evidence="1">Unannotated protein</fullName>
    </submittedName>
</protein>
<sequence length="209" mass="24751">MMVSHEKRVLFVHVQKTGGSTIDRMLQADIPDVQYLQGLRGGRHARLGPALKAHPELSDYFIFGFVRNPWARMYSWYAMMRRAETQAAEGNEKAAKQLAKNRLWKRVLPAYPDFESFVLRGPDEQRELRRAQITYLRARGRPADFIGRQERFDEDLRQVWERIGLEWPGETLKVNTGPSTDYRQHYTPEMRDKVAQVFEKDLRRFKYEF</sequence>
<dbReference type="Gene3D" id="3.40.50.300">
    <property type="entry name" value="P-loop containing nucleotide triphosphate hydrolases"/>
    <property type="match status" value="1"/>
</dbReference>
<dbReference type="InterPro" id="IPR005331">
    <property type="entry name" value="Sulfotransferase"/>
</dbReference>
<organism evidence="1">
    <name type="scientific">freshwater metagenome</name>
    <dbReference type="NCBI Taxonomy" id="449393"/>
    <lineage>
        <taxon>unclassified sequences</taxon>
        <taxon>metagenomes</taxon>
        <taxon>ecological metagenomes</taxon>
    </lineage>
</organism>
<evidence type="ECO:0000313" key="1">
    <source>
        <dbReference type="EMBL" id="CAB4734727.1"/>
    </source>
</evidence>
<dbReference type="Pfam" id="PF03567">
    <property type="entry name" value="Sulfotransfer_2"/>
    <property type="match status" value="1"/>
</dbReference>
<dbReference type="AlphaFoldDB" id="A0A6J6SJJ9"/>
<dbReference type="GO" id="GO:0016020">
    <property type="term" value="C:membrane"/>
    <property type="evidence" value="ECO:0007669"/>
    <property type="project" value="InterPro"/>
</dbReference>
<dbReference type="GO" id="GO:0008146">
    <property type="term" value="F:sulfotransferase activity"/>
    <property type="evidence" value="ECO:0007669"/>
    <property type="project" value="InterPro"/>
</dbReference>
<accession>A0A6J6SJJ9</accession>
<proteinExistence type="predicted"/>
<dbReference type="EMBL" id="CAEZYQ010000004">
    <property type="protein sequence ID" value="CAB4734727.1"/>
    <property type="molecule type" value="Genomic_DNA"/>
</dbReference>
<reference evidence="1" key="1">
    <citation type="submission" date="2020-05" db="EMBL/GenBank/DDBJ databases">
        <authorList>
            <person name="Chiriac C."/>
            <person name="Salcher M."/>
            <person name="Ghai R."/>
            <person name="Kavagutti S V."/>
        </authorList>
    </citation>
    <scope>NUCLEOTIDE SEQUENCE</scope>
</reference>
<gene>
    <name evidence="1" type="ORF">UFOPK2761_00782</name>
</gene>
<dbReference type="InterPro" id="IPR027417">
    <property type="entry name" value="P-loop_NTPase"/>
</dbReference>